<gene>
    <name evidence="2" type="ORF">SAMN04244560_01180</name>
</gene>
<reference evidence="2 3" key="1">
    <citation type="submission" date="2016-10" db="EMBL/GenBank/DDBJ databases">
        <authorList>
            <person name="de Groot N.N."/>
        </authorList>
    </citation>
    <scope>NUCLEOTIDE SEQUENCE [LARGE SCALE GENOMIC DNA]</scope>
    <source>
        <strain evidence="2 3">DSM 569</strain>
    </source>
</reference>
<dbReference type="RefSeq" id="WP_074592500.1">
    <property type="nucleotide sequence ID" value="NZ_FNBS01000023.1"/>
</dbReference>
<accession>A0A1G7NR13</accession>
<dbReference type="Pfam" id="PF19568">
    <property type="entry name" value="Spore_III_AA"/>
    <property type="match status" value="1"/>
</dbReference>
<proteinExistence type="predicted"/>
<dbReference type="Proteomes" id="UP000183404">
    <property type="component" value="Unassembled WGS sequence"/>
</dbReference>
<organism evidence="2 3">
    <name type="scientific">Thermoanaerobacter thermohydrosulfuricus</name>
    <name type="common">Clostridium thermohydrosulfuricum</name>
    <dbReference type="NCBI Taxonomy" id="1516"/>
    <lineage>
        <taxon>Bacteria</taxon>
        <taxon>Bacillati</taxon>
        <taxon>Bacillota</taxon>
        <taxon>Clostridia</taxon>
        <taxon>Thermoanaerobacterales</taxon>
        <taxon>Thermoanaerobacteraceae</taxon>
        <taxon>Thermoanaerobacter</taxon>
    </lineage>
</organism>
<dbReference type="PANTHER" id="PTHR20953">
    <property type="entry name" value="KINASE-RELATED"/>
    <property type="match status" value="1"/>
</dbReference>
<dbReference type="EMBL" id="FNBS01000023">
    <property type="protein sequence ID" value="SDF76403.1"/>
    <property type="molecule type" value="Genomic_DNA"/>
</dbReference>
<name>A0A1G7NR13_THETY</name>
<dbReference type="PANTHER" id="PTHR20953:SF3">
    <property type="entry name" value="P-LOOP CONTAINING NUCLEOSIDE TRIPHOSPHATE HYDROLASES SUPERFAMILY PROTEIN"/>
    <property type="match status" value="1"/>
</dbReference>
<dbReference type="SUPFAM" id="SSF52540">
    <property type="entry name" value="P-loop containing nucleoside triphosphate hydrolases"/>
    <property type="match status" value="1"/>
</dbReference>
<dbReference type="AlphaFoldDB" id="A0A1G7NR13"/>
<dbReference type="InterPro" id="IPR045735">
    <property type="entry name" value="Spore_III_AA_AAA+_ATPase"/>
</dbReference>
<evidence type="ECO:0000259" key="1">
    <source>
        <dbReference type="SMART" id="SM00382"/>
    </source>
</evidence>
<dbReference type="InterPro" id="IPR027417">
    <property type="entry name" value="P-loop_NTPase"/>
</dbReference>
<dbReference type="InterPro" id="IPR014217">
    <property type="entry name" value="Spore_III_AA"/>
</dbReference>
<dbReference type="NCBIfam" id="TIGR02858">
    <property type="entry name" value="spore_III_AA"/>
    <property type="match status" value="1"/>
</dbReference>
<protein>
    <submittedName>
        <fullName evidence="2">Stage III sporulation protein AA</fullName>
    </submittedName>
</protein>
<evidence type="ECO:0000313" key="3">
    <source>
        <dbReference type="Proteomes" id="UP000183404"/>
    </source>
</evidence>
<sequence>MNTRKNFEEVLYALPPSVREVITKIPDDLLQEVEEIRLRVNRPLTVYLKNEEKFVSKEGTISFSPSLAYIVTSEDCEKALQLISKSSLYAFEEEIRNGYITLKGGYRVGIVGKCVLENGYIKTLKNISGYNYRISKEIIGVAEEILKYLITPSKDVYNILIISPPQCGKTTLLRDITRWISNGIDFLGFKGKKVGVVDERSEIAGCYNGIPQMDVGIRTDVLDGCPKAYGMIMLIRSMSPEVVVTDEIGKKEDVEAIHEVLNTGVKIITTVHANDIEDLMKKPVLKDVISLRYFERYVILNNRLGAGTVEKILDENFNTLFKGPYRRGRTEK</sequence>
<dbReference type="Gene3D" id="3.40.50.300">
    <property type="entry name" value="P-loop containing nucleotide triphosphate hydrolases"/>
    <property type="match status" value="1"/>
</dbReference>
<dbReference type="SMART" id="SM00382">
    <property type="entry name" value="AAA"/>
    <property type="match status" value="1"/>
</dbReference>
<feature type="domain" description="AAA+ ATPase" evidence="1">
    <location>
        <begin position="155"/>
        <end position="304"/>
    </location>
</feature>
<evidence type="ECO:0000313" key="2">
    <source>
        <dbReference type="EMBL" id="SDF76403.1"/>
    </source>
</evidence>
<dbReference type="InterPro" id="IPR003593">
    <property type="entry name" value="AAA+_ATPase"/>
</dbReference>